<keyword evidence="3" id="KW-1185">Reference proteome</keyword>
<protein>
    <submittedName>
        <fullName evidence="2">Peptidase S66 LD-carboxypeptidase A</fullName>
    </submittedName>
</protein>
<sequence>MESTGPLPRSPICAKEHSDFLFSEKVEMPRESVESPPWRWLGKGKATGYLFGGTIPCVVRLQGTPYAHRSWKNKILFLKSAMGDNVQLPYSVGQFRNKLVDLALYGVLNEIQGLLIGRGYKYDASMQDKLAGVIEEVFDVIVRRDRDELPILMNVDFGHTSPFLTLPYGGLVSWDSERDEFSLLEPESDIFLYTSFYKVEEDDSVFFGQIPKHKRFITPQEYTSALTRVPDDEIYPELTQCGDIRAVEDPLPSNIYLKRPRLFVYDDYKEQDAVDIIPALLLEEANTLETLSQHPNPGIIKYYGCRIKRGFITALALERHPSDLKRYIKDNKGPLNEGKFMNALESAIKHLHSIGFAHNDINPANVLLDEEKMPVLADFNSCKPIREKLTYSRGTYGWMDEADEWNISETRHDFFGMEKIQEWLKTSRDVE</sequence>
<dbReference type="Gene3D" id="1.10.510.10">
    <property type="entry name" value="Transferase(Phosphotransferase) domain 1"/>
    <property type="match status" value="1"/>
</dbReference>
<dbReference type="AlphaFoldDB" id="A0AAD6HUG5"/>
<feature type="domain" description="Protein kinase" evidence="1">
    <location>
        <begin position="196"/>
        <end position="431"/>
    </location>
</feature>
<name>A0AAD6HUG5_9EURO</name>
<gene>
    <name evidence="2" type="ORF">N7493_001302</name>
</gene>
<accession>A0AAD6HUG5</accession>
<dbReference type="InterPro" id="IPR003507">
    <property type="entry name" value="S66_fam"/>
</dbReference>
<dbReference type="GO" id="GO:0005524">
    <property type="term" value="F:ATP binding"/>
    <property type="evidence" value="ECO:0007669"/>
    <property type="project" value="InterPro"/>
</dbReference>
<reference evidence="2" key="2">
    <citation type="submission" date="2023-01" db="EMBL/GenBank/DDBJ databases">
        <authorList>
            <person name="Petersen C."/>
        </authorList>
    </citation>
    <scope>NUCLEOTIDE SEQUENCE</scope>
    <source>
        <strain evidence="2">IBT 17514</strain>
    </source>
</reference>
<dbReference type="InterPro" id="IPR000719">
    <property type="entry name" value="Prot_kinase_dom"/>
</dbReference>
<dbReference type="InterPro" id="IPR011009">
    <property type="entry name" value="Kinase-like_dom_sf"/>
</dbReference>
<dbReference type="Proteomes" id="UP001215712">
    <property type="component" value="Unassembled WGS sequence"/>
</dbReference>
<dbReference type="Pfam" id="PF17676">
    <property type="entry name" value="Peptidase_S66C"/>
    <property type="match status" value="1"/>
</dbReference>
<dbReference type="SUPFAM" id="SSF141986">
    <property type="entry name" value="LD-carboxypeptidase A C-terminal domain-like"/>
    <property type="match status" value="1"/>
</dbReference>
<reference evidence="2" key="1">
    <citation type="journal article" date="2023" name="IMA Fungus">
        <title>Comparative genomic study of the Penicillium genus elucidates a diverse pangenome and 15 lateral gene transfer events.</title>
        <authorList>
            <person name="Petersen C."/>
            <person name="Sorensen T."/>
            <person name="Nielsen M.R."/>
            <person name="Sondergaard T.E."/>
            <person name="Sorensen J.L."/>
            <person name="Fitzpatrick D.A."/>
            <person name="Frisvad J.C."/>
            <person name="Nielsen K.L."/>
        </authorList>
    </citation>
    <scope>NUCLEOTIDE SEQUENCE</scope>
    <source>
        <strain evidence="2">IBT 17514</strain>
    </source>
</reference>
<dbReference type="Gene3D" id="3.50.30.60">
    <property type="entry name" value="LD-carboxypeptidase A C-terminal domain-like"/>
    <property type="match status" value="1"/>
</dbReference>
<dbReference type="PANTHER" id="PTHR30237">
    <property type="entry name" value="MURAMOYLTETRAPEPTIDE CARBOXYPEPTIDASE"/>
    <property type="match status" value="1"/>
</dbReference>
<dbReference type="PROSITE" id="PS50011">
    <property type="entry name" value="PROTEIN_KINASE_DOM"/>
    <property type="match status" value="1"/>
</dbReference>
<dbReference type="PANTHER" id="PTHR30237:SF4">
    <property type="entry name" value="LD-CARBOXYPEPTIDASE C-TERMINAL DOMAIN-CONTAINING PROTEIN"/>
    <property type="match status" value="1"/>
</dbReference>
<evidence type="ECO:0000313" key="2">
    <source>
        <dbReference type="EMBL" id="KAJ5738147.1"/>
    </source>
</evidence>
<dbReference type="Pfam" id="PF00069">
    <property type="entry name" value="Pkinase"/>
    <property type="match status" value="1"/>
</dbReference>
<dbReference type="EMBL" id="JAQJAN010000002">
    <property type="protein sequence ID" value="KAJ5738147.1"/>
    <property type="molecule type" value="Genomic_DNA"/>
</dbReference>
<evidence type="ECO:0000313" key="3">
    <source>
        <dbReference type="Proteomes" id="UP001215712"/>
    </source>
</evidence>
<dbReference type="InterPro" id="IPR040921">
    <property type="entry name" value="Peptidase_S66C"/>
</dbReference>
<organism evidence="2 3">
    <name type="scientific">Penicillium malachiteum</name>
    <dbReference type="NCBI Taxonomy" id="1324776"/>
    <lineage>
        <taxon>Eukaryota</taxon>
        <taxon>Fungi</taxon>
        <taxon>Dikarya</taxon>
        <taxon>Ascomycota</taxon>
        <taxon>Pezizomycotina</taxon>
        <taxon>Eurotiomycetes</taxon>
        <taxon>Eurotiomycetidae</taxon>
        <taxon>Eurotiales</taxon>
        <taxon>Aspergillaceae</taxon>
        <taxon>Penicillium</taxon>
    </lineage>
</organism>
<comment type="caution">
    <text evidence="2">The sequence shown here is derived from an EMBL/GenBank/DDBJ whole genome shotgun (WGS) entry which is preliminary data.</text>
</comment>
<dbReference type="GO" id="GO:0004672">
    <property type="term" value="F:protein kinase activity"/>
    <property type="evidence" value="ECO:0007669"/>
    <property type="project" value="InterPro"/>
</dbReference>
<evidence type="ECO:0000259" key="1">
    <source>
        <dbReference type="PROSITE" id="PS50011"/>
    </source>
</evidence>
<dbReference type="InterPro" id="IPR027461">
    <property type="entry name" value="Carboxypeptidase_A_C_sf"/>
</dbReference>
<proteinExistence type="predicted"/>
<dbReference type="SUPFAM" id="SSF56112">
    <property type="entry name" value="Protein kinase-like (PK-like)"/>
    <property type="match status" value="1"/>
</dbReference>